<organism evidence="2 3">
    <name type="scientific">Rhizobium leguminosarum bv. viciae</name>
    <dbReference type="NCBI Taxonomy" id="387"/>
    <lineage>
        <taxon>Bacteria</taxon>
        <taxon>Pseudomonadati</taxon>
        <taxon>Pseudomonadota</taxon>
        <taxon>Alphaproteobacteria</taxon>
        <taxon>Hyphomicrobiales</taxon>
        <taxon>Rhizobiaceae</taxon>
        <taxon>Rhizobium/Agrobacterium group</taxon>
        <taxon>Rhizobium</taxon>
    </lineage>
</organism>
<evidence type="ECO:0000256" key="1">
    <source>
        <dbReference type="SAM" id="MobiDB-lite"/>
    </source>
</evidence>
<dbReference type="Proteomes" id="UP000515518">
    <property type="component" value="Plasmid p_2"/>
</dbReference>
<gene>
    <name evidence="2" type="ORF">HB770_26445</name>
</gene>
<evidence type="ECO:0000313" key="2">
    <source>
        <dbReference type="EMBL" id="QND43342.1"/>
    </source>
</evidence>
<protein>
    <submittedName>
        <fullName evidence="2">Uncharacterized protein</fullName>
    </submittedName>
</protein>
<accession>A0A7G6RM60</accession>
<keyword evidence="2" id="KW-0614">Plasmid</keyword>
<reference evidence="3" key="1">
    <citation type="journal article" date="2020" name="Mol. Plant Microbe">
        <title>Rhizobial microsymbionts of the narrowly endemic Oxytropis species growing in Kamchatka are characterized by significant genetic diversity and possess a set of genes that are associated with T3SS and T6SS secretion systems and can affect the development of symbiosis.</title>
        <authorList>
            <person name="Safronova V."/>
            <person name="Guro P."/>
            <person name="Sazanova A."/>
            <person name="Kuznetsova I."/>
            <person name="Belimov A."/>
            <person name="Yakubov V."/>
            <person name="Chirak E."/>
            <person name="Afonin A."/>
            <person name="Gogolev Y."/>
            <person name="Andronov E."/>
            <person name="Tikhonovich I."/>
        </authorList>
    </citation>
    <scope>NUCLEOTIDE SEQUENCE [LARGE SCALE GENOMIC DNA]</scope>
    <source>
        <strain evidence="3">RCAM0610</strain>
        <plasmid evidence="3">p_2</plasmid>
    </source>
</reference>
<evidence type="ECO:0000313" key="3">
    <source>
        <dbReference type="Proteomes" id="UP000515518"/>
    </source>
</evidence>
<feature type="region of interest" description="Disordered" evidence="1">
    <location>
        <begin position="1"/>
        <end position="35"/>
    </location>
</feature>
<sequence>MPQGKNGKTKRHGTHADGQAGAHKPDHPRRHGNDSNKLALVSAMIEPRCNKLMTAILLRHHGNP</sequence>
<dbReference type="EMBL" id="CP050550">
    <property type="protein sequence ID" value="QND43342.1"/>
    <property type="molecule type" value="Genomic_DNA"/>
</dbReference>
<proteinExistence type="predicted"/>
<name>A0A7G6RM60_RHILV</name>
<dbReference type="AlphaFoldDB" id="A0A7G6RM60"/>
<geneLocation type="plasmid" evidence="2 3">
    <name>p_2</name>
</geneLocation>